<protein>
    <submittedName>
        <fullName evidence="2">Helix-turn-helix domain-containing protein</fullName>
    </submittedName>
</protein>
<dbReference type="Gene3D" id="1.10.260.40">
    <property type="entry name" value="lambda repressor-like DNA-binding domains"/>
    <property type="match status" value="1"/>
</dbReference>
<proteinExistence type="predicted"/>
<evidence type="ECO:0000313" key="3">
    <source>
        <dbReference type="Proteomes" id="UP001523003"/>
    </source>
</evidence>
<organism evidence="2 3">
    <name type="scientific">Bartonella bilalgolemii</name>
    <dbReference type="NCBI Taxonomy" id="2942911"/>
    <lineage>
        <taxon>Bacteria</taxon>
        <taxon>Pseudomonadati</taxon>
        <taxon>Pseudomonadota</taxon>
        <taxon>Alphaproteobacteria</taxon>
        <taxon>Hyphomicrobiales</taxon>
        <taxon>Bartonellaceae</taxon>
        <taxon>Bartonella</taxon>
    </lineage>
</organism>
<sequence>MSTEEKLEIKSIRKCFSLTQKELADILGVKQASVCRWEQGKGLSLRNYLKLQQFRNSSSRPLSFCDDVSGCRGGYDRTDIQQS</sequence>
<dbReference type="CDD" id="cd00093">
    <property type="entry name" value="HTH_XRE"/>
    <property type="match status" value="1"/>
</dbReference>
<gene>
    <name evidence="2" type="ORF">M4Z11_07215</name>
</gene>
<reference evidence="2 3" key="1">
    <citation type="submission" date="2022-05" db="EMBL/GenBank/DDBJ databases">
        <title>Description of the Bartonella bilalgolemii sp. nov. Isolated from Apodemus uralensis (Pallas 1811).</title>
        <authorList>
            <person name="Zgheib R."/>
            <person name="Celebi B."/>
        </authorList>
    </citation>
    <scope>NUCLEOTIDE SEQUENCE [LARGE SCALE GENOMIC DNA]</scope>
    <source>
        <strain evidence="2 3">G70</strain>
    </source>
</reference>
<dbReference type="Pfam" id="PF01381">
    <property type="entry name" value="HTH_3"/>
    <property type="match status" value="1"/>
</dbReference>
<dbReference type="InterPro" id="IPR010982">
    <property type="entry name" value="Lambda_DNA-bd_dom_sf"/>
</dbReference>
<evidence type="ECO:0000259" key="1">
    <source>
        <dbReference type="PROSITE" id="PS50943"/>
    </source>
</evidence>
<accession>A0ABT0PA77</accession>
<dbReference type="PROSITE" id="PS50943">
    <property type="entry name" value="HTH_CROC1"/>
    <property type="match status" value="1"/>
</dbReference>
<dbReference type="RefSeq" id="WP_249678000.1">
    <property type="nucleotide sequence ID" value="NZ_JAMCOF010000022.1"/>
</dbReference>
<keyword evidence="3" id="KW-1185">Reference proteome</keyword>
<feature type="domain" description="HTH cro/C1-type" evidence="1">
    <location>
        <begin position="9"/>
        <end position="41"/>
    </location>
</feature>
<evidence type="ECO:0000313" key="2">
    <source>
        <dbReference type="EMBL" id="MCL6230368.1"/>
    </source>
</evidence>
<comment type="caution">
    <text evidence="2">The sequence shown here is derived from an EMBL/GenBank/DDBJ whole genome shotgun (WGS) entry which is preliminary data.</text>
</comment>
<dbReference type="Proteomes" id="UP001523003">
    <property type="component" value="Unassembled WGS sequence"/>
</dbReference>
<dbReference type="InterPro" id="IPR001387">
    <property type="entry name" value="Cro/C1-type_HTH"/>
</dbReference>
<dbReference type="SUPFAM" id="SSF47413">
    <property type="entry name" value="lambda repressor-like DNA-binding domains"/>
    <property type="match status" value="1"/>
</dbReference>
<dbReference type="EMBL" id="JAMCOF010000022">
    <property type="protein sequence ID" value="MCL6230368.1"/>
    <property type="molecule type" value="Genomic_DNA"/>
</dbReference>
<name>A0ABT0PA77_9HYPH</name>